<evidence type="ECO:0000256" key="1">
    <source>
        <dbReference type="SAM" id="MobiDB-lite"/>
    </source>
</evidence>
<feature type="region of interest" description="Disordered" evidence="1">
    <location>
        <begin position="37"/>
        <end position="58"/>
    </location>
</feature>
<accession>A0AAV7QDP5</accession>
<organism evidence="2 3">
    <name type="scientific">Pleurodeles waltl</name>
    <name type="common">Iberian ribbed newt</name>
    <dbReference type="NCBI Taxonomy" id="8319"/>
    <lineage>
        <taxon>Eukaryota</taxon>
        <taxon>Metazoa</taxon>
        <taxon>Chordata</taxon>
        <taxon>Craniata</taxon>
        <taxon>Vertebrata</taxon>
        <taxon>Euteleostomi</taxon>
        <taxon>Amphibia</taxon>
        <taxon>Batrachia</taxon>
        <taxon>Caudata</taxon>
        <taxon>Salamandroidea</taxon>
        <taxon>Salamandridae</taxon>
        <taxon>Pleurodelinae</taxon>
        <taxon>Pleurodeles</taxon>
    </lineage>
</organism>
<proteinExistence type="predicted"/>
<dbReference type="AlphaFoldDB" id="A0AAV7QDP5"/>
<keyword evidence="3" id="KW-1185">Reference proteome</keyword>
<feature type="region of interest" description="Disordered" evidence="1">
    <location>
        <begin position="1"/>
        <end position="24"/>
    </location>
</feature>
<dbReference type="Proteomes" id="UP001066276">
    <property type="component" value="Chromosome 6"/>
</dbReference>
<dbReference type="EMBL" id="JANPWB010000010">
    <property type="protein sequence ID" value="KAJ1136623.1"/>
    <property type="molecule type" value="Genomic_DNA"/>
</dbReference>
<reference evidence="2" key="1">
    <citation type="journal article" date="2022" name="bioRxiv">
        <title>Sequencing and chromosome-scale assembly of the giantPleurodeles waltlgenome.</title>
        <authorList>
            <person name="Brown T."/>
            <person name="Elewa A."/>
            <person name="Iarovenko S."/>
            <person name="Subramanian E."/>
            <person name="Araus A.J."/>
            <person name="Petzold A."/>
            <person name="Susuki M."/>
            <person name="Suzuki K.-i.T."/>
            <person name="Hayashi T."/>
            <person name="Toyoda A."/>
            <person name="Oliveira C."/>
            <person name="Osipova E."/>
            <person name="Leigh N.D."/>
            <person name="Simon A."/>
            <person name="Yun M.H."/>
        </authorList>
    </citation>
    <scope>NUCLEOTIDE SEQUENCE</scope>
    <source>
        <strain evidence="2">20211129_DDA</strain>
        <tissue evidence="2">Liver</tissue>
    </source>
</reference>
<protein>
    <submittedName>
        <fullName evidence="2">Uncharacterized protein</fullName>
    </submittedName>
</protein>
<comment type="caution">
    <text evidence="2">The sequence shown here is derived from an EMBL/GenBank/DDBJ whole genome shotgun (WGS) entry which is preliminary data.</text>
</comment>
<evidence type="ECO:0000313" key="2">
    <source>
        <dbReference type="EMBL" id="KAJ1136623.1"/>
    </source>
</evidence>
<evidence type="ECO:0000313" key="3">
    <source>
        <dbReference type="Proteomes" id="UP001066276"/>
    </source>
</evidence>
<sequence>MAAGSCTDPDPMKAGDTNTHRRSWVGPVPAGLGCCLEEPGAHRQPMRRKETPTPQTTGRVVALAQKENSNKTALDLIGSSPPPHQEHTRSGLETSYLPFRLCQTPGCSGGGAGADSIRATIVFGFSSATGRGHCGIGVGTNGDVYNTNR</sequence>
<name>A0AAV7QDP5_PLEWA</name>
<gene>
    <name evidence="2" type="ORF">NDU88_003038</name>
</gene>